<feature type="transmembrane region" description="Helical" evidence="7">
    <location>
        <begin position="51"/>
        <end position="77"/>
    </location>
</feature>
<comment type="caution">
    <text evidence="8">The sequence shown here is derived from an EMBL/GenBank/DDBJ whole genome shotgun (WGS) entry which is preliminary data.</text>
</comment>
<proteinExistence type="predicted"/>
<evidence type="ECO:0000256" key="1">
    <source>
        <dbReference type="ARBA" id="ARBA00004141"/>
    </source>
</evidence>
<dbReference type="InterPro" id="IPR036259">
    <property type="entry name" value="MFS_trans_sf"/>
</dbReference>
<accession>A0A163CES6</accession>
<evidence type="ECO:0000256" key="3">
    <source>
        <dbReference type="ARBA" id="ARBA00022692"/>
    </source>
</evidence>
<feature type="transmembrane region" description="Helical" evidence="7">
    <location>
        <begin position="314"/>
        <end position="334"/>
    </location>
</feature>
<dbReference type="PANTHER" id="PTHR23501:SF177">
    <property type="entry name" value="MAJOR FACILITATOR SUPERFAMILY (MFS) PROFILE DOMAIN-CONTAINING PROTEIN-RELATED"/>
    <property type="match status" value="1"/>
</dbReference>
<comment type="subcellular location">
    <subcellularLocation>
        <location evidence="1">Membrane</location>
        <topology evidence="1">Multi-pass membrane protein</topology>
    </subcellularLocation>
</comment>
<feature type="transmembrane region" description="Helical" evidence="7">
    <location>
        <begin position="119"/>
        <end position="138"/>
    </location>
</feature>
<dbReference type="Proteomes" id="UP000076837">
    <property type="component" value="Unassembled WGS sequence"/>
</dbReference>
<keyword evidence="4 7" id="KW-1133">Transmembrane helix</keyword>
<organism evidence="8 9">
    <name type="scientific">Didymella rabiei</name>
    <name type="common">Chickpea ascochyta blight fungus</name>
    <name type="synonym">Mycosphaerella rabiei</name>
    <dbReference type="NCBI Taxonomy" id="5454"/>
    <lineage>
        <taxon>Eukaryota</taxon>
        <taxon>Fungi</taxon>
        <taxon>Dikarya</taxon>
        <taxon>Ascomycota</taxon>
        <taxon>Pezizomycotina</taxon>
        <taxon>Dothideomycetes</taxon>
        <taxon>Pleosporomycetidae</taxon>
        <taxon>Pleosporales</taxon>
        <taxon>Pleosporineae</taxon>
        <taxon>Didymellaceae</taxon>
        <taxon>Ascochyta</taxon>
    </lineage>
</organism>
<name>A0A163CES6_DIDRA</name>
<dbReference type="GO" id="GO:0005886">
    <property type="term" value="C:plasma membrane"/>
    <property type="evidence" value="ECO:0007669"/>
    <property type="project" value="TreeGrafter"/>
</dbReference>
<keyword evidence="9" id="KW-1185">Reference proteome</keyword>
<feature type="transmembrane region" description="Helical" evidence="7">
    <location>
        <begin position="89"/>
        <end position="107"/>
    </location>
</feature>
<feature type="compositionally biased region" description="Polar residues" evidence="6">
    <location>
        <begin position="32"/>
        <end position="42"/>
    </location>
</feature>
<keyword evidence="2" id="KW-0813">Transport</keyword>
<dbReference type="InterPro" id="IPR011701">
    <property type="entry name" value="MFS"/>
</dbReference>
<evidence type="ECO:0000256" key="6">
    <source>
        <dbReference type="SAM" id="MobiDB-lite"/>
    </source>
</evidence>
<dbReference type="GO" id="GO:0022857">
    <property type="term" value="F:transmembrane transporter activity"/>
    <property type="evidence" value="ECO:0007669"/>
    <property type="project" value="InterPro"/>
</dbReference>
<reference evidence="8 9" key="1">
    <citation type="journal article" date="2016" name="Sci. Rep.">
        <title>Draft genome sequencing and secretome analysis of fungal phytopathogen Ascochyta rabiei provides insight into the necrotrophic effector repertoire.</title>
        <authorList>
            <person name="Verma S."/>
            <person name="Gazara R.K."/>
            <person name="Nizam S."/>
            <person name="Parween S."/>
            <person name="Chattopadhyay D."/>
            <person name="Verma P.K."/>
        </authorList>
    </citation>
    <scope>NUCLEOTIDE SEQUENCE [LARGE SCALE GENOMIC DNA]</scope>
    <source>
        <strain evidence="8 9">ArDII</strain>
    </source>
</reference>
<evidence type="ECO:0000313" key="8">
    <source>
        <dbReference type="EMBL" id="KZM22409.1"/>
    </source>
</evidence>
<sequence>MSATRHAGYHSGGRRSTELDVFSPNDAPDRASTLQPESETPTSQYPRGIRLILITVGLVLSIFLSALDSTIIATAIPSITTEFGSISNIAWYGSAYIITNAALQSCWGKAYNYFPLKTTFLLSILVFEAGNVICALAPSSVVLIFGRVIAGCGGGGIMTGAFIIIALTAGPEYRAAYMGVLGVTFGCASVVGPLMGGALTDGPGWRFCFWISLPIGFAAASTMFICFTSPLRPREASLREKLVQLDLNGGVLVSTSLSCFVLAMHWLGIHSSNSPRVIGSFIGFASLLVCFVINEWMMGDKAMIQSHLLKNKMVLANACYIFFLAGAYFPLLYTLPIQFQSVNNVTASQSGVRLIPLVLGISAFTMIANGLLTFWRHYKPFLLVGAIFAIAGNARIYTSNASTLTSEWVGYEILSAIGIGIALQIPMISNQALVPADNMAAVTSLTLFMENCGTALFVASSEAAFTNGLLSSLARNLPDVDSKNVLDAGATQIRSLFGGRELEQVLGSYLDGCKTSHIITVVCGATAGLISLSNAGPVAVTWARLRIRKAHER</sequence>
<feature type="transmembrane region" description="Helical" evidence="7">
    <location>
        <begin position="409"/>
        <end position="429"/>
    </location>
</feature>
<dbReference type="OrthoDB" id="10021397at2759"/>
<evidence type="ECO:0000256" key="5">
    <source>
        <dbReference type="ARBA" id="ARBA00023136"/>
    </source>
</evidence>
<dbReference type="EMBL" id="JYNV01000214">
    <property type="protein sequence ID" value="KZM22409.1"/>
    <property type="molecule type" value="Genomic_DNA"/>
</dbReference>
<evidence type="ECO:0000256" key="7">
    <source>
        <dbReference type="SAM" id="Phobius"/>
    </source>
</evidence>
<evidence type="ECO:0000256" key="4">
    <source>
        <dbReference type="ARBA" id="ARBA00022989"/>
    </source>
</evidence>
<feature type="transmembrane region" description="Helical" evidence="7">
    <location>
        <begin position="275"/>
        <end position="293"/>
    </location>
</feature>
<dbReference type="Gene3D" id="1.20.1250.20">
    <property type="entry name" value="MFS general substrate transporter like domains"/>
    <property type="match status" value="1"/>
</dbReference>
<feature type="region of interest" description="Disordered" evidence="6">
    <location>
        <begin position="1"/>
        <end position="42"/>
    </location>
</feature>
<dbReference type="CDD" id="cd17502">
    <property type="entry name" value="MFS_Azr1_MDR_like"/>
    <property type="match status" value="1"/>
</dbReference>
<dbReference type="SUPFAM" id="SSF103473">
    <property type="entry name" value="MFS general substrate transporter"/>
    <property type="match status" value="1"/>
</dbReference>
<feature type="transmembrane region" description="Helical" evidence="7">
    <location>
        <begin position="247"/>
        <end position="269"/>
    </location>
</feature>
<feature type="transmembrane region" description="Helical" evidence="7">
    <location>
        <begin position="144"/>
        <end position="168"/>
    </location>
</feature>
<protein>
    <submittedName>
        <fullName evidence="8">Transmembrane transport</fullName>
    </submittedName>
</protein>
<dbReference type="PANTHER" id="PTHR23501">
    <property type="entry name" value="MAJOR FACILITATOR SUPERFAMILY"/>
    <property type="match status" value="1"/>
</dbReference>
<feature type="transmembrane region" description="Helical" evidence="7">
    <location>
        <begin position="175"/>
        <end position="195"/>
    </location>
</feature>
<dbReference type="InterPro" id="IPR020846">
    <property type="entry name" value="MFS_dom"/>
</dbReference>
<gene>
    <name evidence="8" type="ORF">ST47_g6457</name>
</gene>
<feature type="transmembrane region" description="Helical" evidence="7">
    <location>
        <begin position="207"/>
        <end position="227"/>
    </location>
</feature>
<dbReference type="Pfam" id="PF07690">
    <property type="entry name" value="MFS_1"/>
    <property type="match status" value="1"/>
</dbReference>
<keyword evidence="3 7" id="KW-0812">Transmembrane</keyword>
<keyword evidence="5 7" id="KW-0472">Membrane</keyword>
<dbReference type="AlphaFoldDB" id="A0A163CES6"/>
<feature type="transmembrane region" description="Helical" evidence="7">
    <location>
        <begin position="354"/>
        <end position="374"/>
    </location>
</feature>
<evidence type="ECO:0000256" key="2">
    <source>
        <dbReference type="ARBA" id="ARBA00022448"/>
    </source>
</evidence>
<feature type="transmembrane region" description="Helical" evidence="7">
    <location>
        <begin position="381"/>
        <end position="397"/>
    </location>
</feature>
<evidence type="ECO:0000313" key="9">
    <source>
        <dbReference type="Proteomes" id="UP000076837"/>
    </source>
</evidence>
<dbReference type="PROSITE" id="PS50850">
    <property type="entry name" value="MFS"/>
    <property type="match status" value="1"/>
</dbReference>